<sequence>MHFVEGDIDSAYWAVSEDANAGHLQQFSLVIKDKQFQDENAKYYFSTIEGDLLDEKKIQGLAPENEGAEMIDLAPKDYYIKNIIDNIRNGTIAKATNMRLGQKNYIMSKIKKLKQTKDVSSICIGRLYHAKEIPDKNIKQEVISHLTSIIFHIDAWTRDAAKDALSFLALNQENYSEIMRGLSFISIAGMLKNPLIGIEQQKKDTQSMQEGYCSLLSALLKVNNNYKLNKKIIKSGIIDSLFFIFENRDISSITFPYVDLVLQTSLADDETKMMLYSKKPYLHLIHLLDHPENEIILNSVKVILNILNAGSNSTSSLSQHPHFKTISSCNGIEKLNSLFAKAEISKEIKDLVAICIGKLFRSKTIPDIFQNNVVEQLKTIIGDSDIQMRTESVIVLSDIAQNTENRTEIIKNIDFVTIAEQLRKPFEGNEESKKRRSAQKVDNKFWSYRFPSFYLWNTRTFLNNISISQYFLPIY</sequence>
<comment type="caution">
    <text evidence="1">The sequence shown here is derived from an EMBL/GenBank/DDBJ whole genome shotgun (WGS) entry which is preliminary data.</text>
</comment>
<dbReference type="InterPro" id="IPR016024">
    <property type="entry name" value="ARM-type_fold"/>
</dbReference>
<dbReference type="Gene3D" id="1.25.10.10">
    <property type="entry name" value="Leucine-rich Repeat Variant"/>
    <property type="match status" value="1"/>
</dbReference>
<dbReference type="SUPFAM" id="SSF48371">
    <property type="entry name" value="ARM repeat"/>
    <property type="match status" value="1"/>
</dbReference>
<reference evidence="1 2" key="1">
    <citation type="submission" date="2019-03" db="EMBL/GenBank/DDBJ databases">
        <title>Single cell metagenomics reveals metabolic interactions within the superorganism composed of flagellate Streblomastix strix and complex community of Bacteroidetes bacteria on its surface.</title>
        <authorList>
            <person name="Treitli S.C."/>
            <person name="Kolisko M."/>
            <person name="Husnik F."/>
            <person name="Keeling P."/>
            <person name="Hampl V."/>
        </authorList>
    </citation>
    <scope>NUCLEOTIDE SEQUENCE [LARGE SCALE GENOMIC DNA]</scope>
    <source>
        <strain evidence="1">ST1C</strain>
    </source>
</reference>
<dbReference type="EMBL" id="SNRW01018663">
    <property type="protein sequence ID" value="KAA6367121.1"/>
    <property type="molecule type" value="Genomic_DNA"/>
</dbReference>
<evidence type="ECO:0000313" key="2">
    <source>
        <dbReference type="Proteomes" id="UP000324800"/>
    </source>
</evidence>
<dbReference type="Proteomes" id="UP000324800">
    <property type="component" value="Unassembled WGS sequence"/>
</dbReference>
<dbReference type="InterPro" id="IPR011989">
    <property type="entry name" value="ARM-like"/>
</dbReference>
<gene>
    <name evidence="1" type="ORF">EZS28_037352</name>
</gene>
<accession>A0A5J4UB33</accession>
<name>A0A5J4UB33_9EUKA</name>
<protein>
    <submittedName>
        <fullName evidence="1">Uncharacterized protein</fullName>
    </submittedName>
</protein>
<proteinExistence type="predicted"/>
<evidence type="ECO:0000313" key="1">
    <source>
        <dbReference type="EMBL" id="KAA6367121.1"/>
    </source>
</evidence>
<dbReference type="AlphaFoldDB" id="A0A5J4UB33"/>
<organism evidence="1 2">
    <name type="scientific">Streblomastix strix</name>
    <dbReference type="NCBI Taxonomy" id="222440"/>
    <lineage>
        <taxon>Eukaryota</taxon>
        <taxon>Metamonada</taxon>
        <taxon>Preaxostyla</taxon>
        <taxon>Oxymonadida</taxon>
        <taxon>Streblomastigidae</taxon>
        <taxon>Streblomastix</taxon>
    </lineage>
</organism>